<evidence type="ECO:0000256" key="7">
    <source>
        <dbReference type="PROSITE-ProRule" id="PRU10141"/>
    </source>
</evidence>
<keyword evidence="2" id="KW-0808">Transferase</keyword>
<dbReference type="SMART" id="SM00220">
    <property type="entry name" value="S_TKc"/>
    <property type="match status" value="1"/>
</dbReference>
<feature type="domain" description="Protein kinase" evidence="9">
    <location>
        <begin position="256"/>
        <end position="523"/>
    </location>
</feature>
<name>A0AAV5GKI0_9BASI</name>
<evidence type="ECO:0000313" key="11">
    <source>
        <dbReference type="Proteomes" id="UP001342314"/>
    </source>
</evidence>
<dbReference type="FunFam" id="1.10.510.10:FF:000263">
    <property type="entry name" value="MAP kinase skh1/pek1"/>
    <property type="match status" value="1"/>
</dbReference>
<dbReference type="GO" id="GO:0000165">
    <property type="term" value="P:MAPK cascade"/>
    <property type="evidence" value="ECO:0007669"/>
    <property type="project" value="UniProtKB-ARBA"/>
</dbReference>
<gene>
    <name evidence="10" type="ORF">Rhopal_003752-T1</name>
</gene>
<dbReference type="GO" id="GO:0005524">
    <property type="term" value="F:ATP binding"/>
    <property type="evidence" value="ECO:0007669"/>
    <property type="project" value="UniProtKB-UniRule"/>
</dbReference>
<evidence type="ECO:0000256" key="5">
    <source>
        <dbReference type="ARBA" id="ARBA00022840"/>
    </source>
</evidence>
<evidence type="ECO:0000256" key="4">
    <source>
        <dbReference type="ARBA" id="ARBA00022777"/>
    </source>
</evidence>
<feature type="compositionally biased region" description="Acidic residues" evidence="8">
    <location>
        <begin position="96"/>
        <end position="105"/>
    </location>
</feature>
<evidence type="ECO:0000256" key="3">
    <source>
        <dbReference type="ARBA" id="ARBA00022741"/>
    </source>
</evidence>
<proteinExistence type="inferred from homology"/>
<reference evidence="10 11" key="1">
    <citation type="submission" date="2021-12" db="EMBL/GenBank/DDBJ databases">
        <title>High titer production of polyol ester of fatty acids by Rhodotorula paludigena BS15 towards product separation-free biomass refinery.</title>
        <authorList>
            <person name="Mano J."/>
            <person name="Ono H."/>
            <person name="Tanaka T."/>
            <person name="Naito K."/>
            <person name="Sushida H."/>
            <person name="Ike M."/>
            <person name="Tokuyasu K."/>
            <person name="Kitaoka M."/>
        </authorList>
    </citation>
    <scope>NUCLEOTIDE SEQUENCE [LARGE SCALE GENOMIC DNA]</scope>
    <source>
        <strain evidence="10 11">BS15</strain>
    </source>
</reference>
<dbReference type="PROSITE" id="PS00107">
    <property type="entry name" value="PROTEIN_KINASE_ATP"/>
    <property type="match status" value="1"/>
</dbReference>
<dbReference type="PROSITE" id="PS50011">
    <property type="entry name" value="PROTEIN_KINASE_DOM"/>
    <property type="match status" value="1"/>
</dbReference>
<dbReference type="InterPro" id="IPR011009">
    <property type="entry name" value="Kinase-like_dom_sf"/>
</dbReference>
<dbReference type="PROSITE" id="PS00108">
    <property type="entry name" value="PROTEIN_KINASE_ST"/>
    <property type="match status" value="1"/>
</dbReference>
<feature type="region of interest" description="Disordered" evidence="8">
    <location>
        <begin position="1"/>
        <end position="64"/>
    </location>
</feature>
<evidence type="ECO:0000256" key="2">
    <source>
        <dbReference type="ARBA" id="ARBA00022679"/>
    </source>
</evidence>
<feature type="compositionally biased region" description="Low complexity" evidence="8">
    <location>
        <begin position="52"/>
        <end position="64"/>
    </location>
</feature>
<dbReference type="GO" id="GO:0004674">
    <property type="term" value="F:protein serine/threonine kinase activity"/>
    <property type="evidence" value="ECO:0007669"/>
    <property type="project" value="UniProtKB-KW"/>
</dbReference>
<dbReference type="FunFam" id="3.30.200.20:FF:000040">
    <property type="entry name" value="Dual specificity mitogen-activated protein kinase kinase"/>
    <property type="match status" value="1"/>
</dbReference>
<feature type="region of interest" description="Disordered" evidence="8">
    <location>
        <begin position="78"/>
        <end position="158"/>
    </location>
</feature>
<dbReference type="InterPro" id="IPR017441">
    <property type="entry name" value="Protein_kinase_ATP_BS"/>
</dbReference>
<keyword evidence="4" id="KW-0418">Kinase</keyword>
<keyword evidence="11" id="KW-1185">Reference proteome</keyword>
<dbReference type="InterPro" id="IPR008271">
    <property type="entry name" value="Ser/Thr_kinase_AS"/>
</dbReference>
<dbReference type="AlphaFoldDB" id="A0AAV5GKI0"/>
<dbReference type="PANTHER" id="PTHR47448:SF5">
    <property type="entry name" value="MITOGEN-ACTIVATED PROTEIN KINASE KINAE MKK2"/>
    <property type="match status" value="1"/>
</dbReference>
<dbReference type="Proteomes" id="UP001342314">
    <property type="component" value="Unassembled WGS sequence"/>
</dbReference>
<dbReference type="Gene3D" id="1.10.510.10">
    <property type="entry name" value="Transferase(Phosphotransferase) domain 1"/>
    <property type="match status" value="1"/>
</dbReference>
<dbReference type="EMBL" id="BQKY01000007">
    <property type="protein sequence ID" value="GJN90738.1"/>
    <property type="molecule type" value="Genomic_DNA"/>
</dbReference>
<dbReference type="PANTHER" id="PTHR47448">
    <property type="entry name" value="DUAL SPECIFICITY MITOGEN-ACTIVATED PROTEIN KINASE KINASE DSOR1-LIKE PROTEIN"/>
    <property type="match status" value="1"/>
</dbReference>
<comment type="caution">
    <text evidence="10">The sequence shown here is derived from an EMBL/GenBank/DDBJ whole genome shotgun (WGS) entry which is preliminary data.</text>
</comment>
<dbReference type="InterPro" id="IPR000719">
    <property type="entry name" value="Prot_kinase_dom"/>
</dbReference>
<feature type="binding site" evidence="7">
    <location>
        <position position="285"/>
    </location>
    <ligand>
        <name>ATP</name>
        <dbReference type="ChEBI" id="CHEBI:30616"/>
    </ligand>
</feature>
<keyword evidence="5 7" id="KW-0067">ATP-binding</keyword>
<dbReference type="Gene3D" id="3.30.200.20">
    <property type="entry name" value="Phosphorylase Kinase, domain 1"/>
    <property type="match status" value="1"/>
</dbReference>
<evidence type="ECO:0000256" key="1">
    <source>
        <dbReference type="ARBA" id="ARBA00022527"/>
    </source>
</evidence>
<evidence type="ECO:0000259" key="9">
    <source>
        <dbReference type="PROSITE" id="PS50011"/>
    </source>
</evidence>
<dbReference type="Pfam" id="PF00069">
    <property type="entry name" value="Pkinase"/>
    <property type="match status" value="1"/>
</dbReference>
<comment type="similarity">
    <text evidence="6">Belongs to the protein kinase superfamily. STE Ser/Thr protein kinase family. MAP kinase kinase subfamily.</text>
</comment>
<dbReference type="SUPFAM" id="SSF56112">
    <property type="entry name" value="Protein kinase-like (PK-like)"/>
    <property type="match status" value="1"/>
</dbReference>
<organism evidence="10 11">
    <name type="scientific">Rhodotorula paludigena</name>
    <dbReference type="NCBI Taxonomy" id="86838"/>
    <lineage>
        <taxon>Eukaryota</taxon>
        <taxon>Fungi</taxon>
        <taxon>Dikarya</taxon>
        <taxon>Basidiomycota</taxon>
        <taxon>Pucciniomycotina</taxon>
        <taxon>Microbotryomycetes</taxon>
        <taxon>Sporidiobolales</taxon>
        <taxon>Sporidiobolaceae</taxon>
        <taxon>Rhodotorula</taxon>
    </lineage>
</organism>
<evidence type="ECO:0000256" key="6">
    <source>
        <dbReference type="ARBA" id="ARBA00038035"/>
    </source>
</evidence>
<evidence type="ECO:0000256" key="8">
    <source>
        <dbReference type="SAM" id="MobiDB-lite"/>
    </source>
</evidence>
<keyword evidence="3 7" id="KW-0547">Nucleotide-binding</keyword>
<dbReference type="InterPro" id="IPR050915">
    <property type="entry name" value="MAP_kinase_kinase"/>
</dbReference>
<sequence>MSGSAVLPPKRPPRSPLKLQLPGSSPAESFPAESGRPKLSLAPAPVPPPRPASSSASKRPALKLPDVTAGVAKLSLDVPGQGVSRYSKALNGPSESDSEYDDDDDASHRPWAVGEQERMAGELLDVINGPVGGHELEDELSGATRRPRSNSRFATRKPSFNADVLKAAAAAGARVEDHLSPPLPPSAASSAAPSPRLNFYGDHVQAVLRDPLQPSPLGSPALLPPLVADHSGYESSGLSGTEDEDEDALDIRPDTIEDRGRLGEGASGEVRKVLHKPTGLIMAKKTITTSPNPKLHKQHLRELLFMRDCTHPNIVQYYGAYLEANNTQIGIVMEFCEAGSLERLYKKVQDKGYRTGEKVLGKIAESILEGLVYLHSQKIIHRDIKPSNVLVTRDGLIKLCDFGVSGELVDSLAGTFVGTTFYLSPERIRGGQYSINSDVWSMAVTVLEVALNRFPFPGPGEAPLNGPIELLTYLMRLDKVELDDEPEVGIKYTNAFRNFIQVCLDKDPATRPGPQALLSHGWIRRSRERQPPADLASWVRGLES</sequence>
<accession>A0AAV5GKI0</accession>
<protein>
    <recommendedName>
        <fullName evidence="9">Protein kinase domain-containing protein</fullName>
    </recommendedName>
</protein>
<keyword evidence="1" id="KW-0723">Serine/threonine-protein kinase</keyword>
<evidence type="ECO:0000313" key="10">
    <source>
        <dbReference type="EMBL" id="GJN90738.1"/>
    </source>
</evidence>